<dbReference type="GO" id="GO:0008270">
    <property type="term" value="F:zinc ion binding"/>
    <property type="evidence" value="ECO:0007669"/>
    <property type="project" value="UniProtKB-KW"/>
</dbReference>
<dbReference type="InterPro" id="IPR013087">
    <property type="entry name" value="Znf_C2H2_type"/>
</dbReference>
<evidence type="ECO:0000256" key="1">
    <source>
        <dbReference type="PROSITE-ProRule" id="PRU00042"/>
    </source>
</evidence>
<keyword evidence="1" id="KW-0862">Zinc</keyword>
<dbReference type="PROSITE" id="PS00028">
    <property type="entry name" value="ZINC_FINGER_C2H2_1"/>
    <property type="match status" value="1"/>
</dbReference>
<keyword evidence="4" id="KW-1185">Reference proteome</keyword>
<dbReference type="InterPro" id="IPR036236">
    <property type="entry name" value="Znf_C2H2_sf"/>
</dbReference>
<keyword evidence="1" id="KW-0479">Metal-binding</keyword>
<organism evidence="3 4">
    <name type="scientific">Cristinia sonorae</name>
    <dbReference type="NCBI Taxonomy" id="1940300"/>
    <lineage>
        <taxon>Eukaryota</taxon>
        <taxon>Fungi</taxon>
        <taxon>Dikarya</taxon>
        <taxon>Basidiomycota</taxon>
        <taxon>Agaricomycotina</taxon>
        <taxon>Agaricomycetes</taxon>
        <taxon>Agaricomycetidae</taxon>
        <taxon>Agaricales</taxon>
        <taxon>Pleurotineae</taxon>
        <taxon>Stephanosporaceae</taxon>
        <taxon>Cristinia</taxon>
    </lineage>
</organism>
<dbReference type="AlphaFoldDB" id="A0A8K0XMS4"/>
<gene>
    <name evidence="3" type="ORF">BXZ70DRAFT_950850</name>
</gene>
<dbReference type="PROSITE" id="PS50157">
    <property type="entry name" value="ZINC_FINGER_C2H2_2"/>
    <property type="match status" value="1"/>
</dbReference>
<evidence type="ECO:0000259" key="2">
    <source>
        <dbReference type="PROSITE" id="PS50157"/>
    </source>
</evidence>
<accession>A0A8K0XMS4</accession>
<evidence type="ECO:0000313" key="4">
    <source>
        <dbReference type="Proteomes" id="UP000813824"/>
    </source>
</evidence>
<comment type="caution">
    <text evidence="3">The sequence shown here is derived from an EMBL/GenBank/DDBJ whole genome shotgun (WGS) entry which is preliminary data.</text>
</comment>
<dbReference type="Gene3D" id="3.30.160.60">
    <property type="entry name" value="Classic Zinc Finger"/>
    <property type="match status" value="1"/>
</dbReference>
<sequence>MRTHADDNSYRCSWPGCQKTFTKDQHRRLHEEKQHPALITCEGCKRFFLTADSLNHHHQTDIGAACRKFHQALVALSSPTIEDVLDVP</sequence>
<dbReference type="OrthoDB" id="654211at2759"/>
<evidence type="ECO:0000313" key="3">
    <source>
        <dbReference type="EMBL" id="KAH8092668.1"/>
    </source>
</evidence>
<dbReference type="SUPFAM" id="SSF57667">
    <property type="entry name" value="beta-beta-alpha zinc fingers"/>
    <property type="match status" value="1"/>
</dbReference>
<reference evidence="3" key="1">
    <citation type="journal article" date="2021" name="New Phytol.">
        <title>Evolutionary innovations through gain and loss of genes in the ectomycorrhizal Boletales.</title>
        <authorList>
            <person name="Wu G."/>
            <person name="Miyauchi S."/>
            <person name="Morin E."/>
            <person name="Kuo A."/>
            <person name="Drula E."/>
            <person name="Varga T."/>
            <person name="Kohler A."/>
            <person name="Feng B."/>
            <person name="Cao Y."/>
            <person name="Lipzen A."/>
            <person name="Daum C."/>
            <person name="Hundley H."/>
            <person name="Pangilinan J."/>
            <person name="Johnson J."/>
            <person name="Barry K."/>
            <person name="LaButti K."/>
            <person name="Ng V."/>
            <person name="Ahrendt S."/>
            <person name="Min B."/>
            <person name="Choi I.G."/>
            <person name="Park H."/>
            <person name="Plett J.M."/>
            <person name="Magnuson J."/>
            <person name="Spatafora J.W."/>
            <person name="Nagy L.G."/>
            <person name="Henrissat B."/>
            <person name="Grigoriev I.V."/>
            <person name="Yang Z.L."/>
            <person name="Xu J."/>
            <person name="Martin F.M."/>
        </authorList>
    </citation>
    <scope>NUCLEOTIDE SEQUENCE</scope>
    <source>
        <strain evidence="3">KKN 215</strain>
    </source>
</reference>
<name>A0A8K0XMS4_9AGAR</name>
<proteinExistence type="predicted"/>
<feature type="domain" description="C2H2-type" evidence="2">
    <location>
        <begin position="10"/>
        <end position="35"/>
    </location>
</feature>
<dbReference type="EMBL" id="JAEVFJ010000031">
    <property type="protein sequence ID" value="KAH8092668.1"/>
    <property type="molecule type" value="Genomic_DNA"/>
</dbReference>
<dbReference type="Proteomes" id="UP000813824">
    <property type="component" value="Unassembled WGS sequence"/>
</dbReference>
<keyword evidence="1" id="KW-0863">Zinc-finger</keyword>
<protein>
    <recommendedName>
        <fullName evidence="2">C2H2-type domain-containing protein</fullName>
    </recommendedName>
</protein>